<feature type="modified residue" description="FMN phosphoryl threonine" evidence="6">
    <location>
        <position position="194"/>
    </location>
</feature>
<keyword evidence="6" id="KW-0812">Transmembrane</keyword>
<dbReference type="Proteomes" id="UP000290244">
    <property type="component" value="Chromosome"/>
</dbReference>
<keyword evidence="6" id="KW-0472">Membrane</keyword>
<dbReference type="HAMAP" id="MF_00479">
    <property type="entry name" value="RsxG_RnfG"/>
    <property type="match status" value="1"/>
</dbReference>
<evidence type="ECO:0000313" key="10">
    <source>
        <dbReference type="Proteomes" id="UP000290244"/>
    </source>
</evidence>
<proteinExistence type="inferred from homology"/>
<dbReference type="GO" id="GO:0009055">
    <property type="term" value="F:electron transfer activity"/>
    <property type="evidence" value="ECO:0007669"/>
    <property type="project" value="InterPro"/>
</dbReference>
<comment type="function">
    <text evidence="6">Part of a membrane-bound complex that couples electron transfer with translocation of ions across the membrane.</text>
</comment>
<evidence type="ECO:0000256" key="5">
    <source>
        <dbReference type="ARBA" id="ARBA00022982"/>
    </source>
</evidence>
<dbReference type="AlphaFoldDB" id="A0A4P6P1S7"/>
<evidence type="ECO:0000256" key="2">
    <source>
        <dbReference type="ARBA" id="ARBA00022553"/>
    </source>
</evidence>
<dbReference type="SMART" id="SM00900">
    <property type="entry name" value="FMN_bind"/>
    <property type="match status" value="1"/>
</dbReference>
<comment type="similarity">
    <text evidence="6">Belongs to the RnfG family.</text>
</comment>
<keyword evidence="5 6" id="KW-0249">Electron transport</keyword>
<evidence type="ECO:0000259" key="8">
    <source>
        <dbReference type="SMART" id="SM00900"/>
    </source>
</evidence>
<keyword evidence="4 6" id="KW-0288">FMN</keyword>
<keyword evidence="2 6" id="KW-0597">Phosphoprotein</keyword>
<dbReference type="PANTHER" id="PTHR36118:SF1">
    <property type="entry name" value="ION-TRANSLOCATING OXIDOREDUCTASE COMPLEX SUBUNIT G"/>
    <property type="match status" value="1"/>
</dbReference>
<dbReference type="OrthoDB" id="9784165at2"/>
<dbReference type="InterPro" id="IPR010209">
    <property type="entry name" value="Ion_transpt_RnfG/RsxG"/>
</dbReference>
<dbReference type="InterPro" id="IPR007329">
    <property type="entry name" value="FMN-bd"/>
</dbReference>
<keyword evidence="10" id="KW-1185">Reference proteome</keyword>
<keyword evidence="6" id="KW-0997">Cell inner membrane</keyword>
<feature type="compositionally biased region" description="Basic and acidic residues" evidence="7">
    <location>
        <begin position="238"/>
        <end position="249"/>
    </location>
</feature>
<dbReference type="NCBIfam" id="NF002519">
    <property type="entry name" value="PRK01908.1"/>
    <property type="match status" value="1"/>
</dbReference>
<evidence type="ECO:0000256" key="3">
    <source>
        <dbReference type="ARBA" id="ARBA00022630"/>
    </source>
</evidence>
<dbReference type="EC" id="7.-.-.-" evidence="6"/>
<evidence type="ECO:0000256" key="7">
    <source>
        <dbReference type="SAM" id="MobiDB-lite"/>
    </source>
</evidence>
<gene>
    <name evidence="9" type="primary">rsxG</name>
    <name evidence="6" type="synonym">rnfG</name>
    <name evidence="9" type="ORF">EMK97_04040</name>
</gene>
<dbReference type="KEGG" id="lsd:EMK97_04040"/>
<feature type="region of interest" description="Disordered" evidence="7">
    <location>
        <begin position="238"/>
        <end position="264"/>
    </location>
</feature>
<feature type="region of interest" description="Disordered" evidence="7">
    <location>
        <begin position="1"/>
        <end position="20"/>
    </location>
</feature>
<feature type="domain" description="FMN-binding" evidence="8">
    <location>
        <begin position="119"/>
        <end position="211"/>
    </location>
</feature>
<comment type="cofactor">
    <cofactor evidence="6">
        <name>FMN</name>
        <dbReference type="ChEBI" id="CHEBI:58210"/>
    </cofactor>
</comment>
<keyword evidence="6" id="KW-1133">Transmembrane helix</keyword>
<evidence type="ECO:0000256" key="1">
    <source>
        <dbReference type="ARBA" id="ARBA00022448"/>
    </source>
</evidence>
<protein>
    <recommendedName>
        <fullName evidence="6">Ion-translocating oxidoreductase complex subunit G</fullName>
        <ecNumber evidence="6">7.-.-.-</ecNumber>
    </recommendedName>
    <alternativeName>
        <fullName evidence="6">Rnf electron transport complex subunit G</fullName>
    </alternativeName>
</protein>
<keyword evidence="6" id="KW-1003">Cell membrane</keyword>
<keyword evidence="1 6" id="KW-0813">Transport</keyword>
<sequence length="264" mass="28825">MSDKSVNKNSPKPSKKRSEQHIAISNNGKILALFAIACTAVVGLVSEFTKDRIKIQEQQQLLNTLHSIIEPSRYNNDIANDCIHMSSALLGGNDIETGYVARQDDEVVAIALTATAPDGYNGDIDLIIAINMDSSVSGVRVLKHQETPGLGDKIEIRKNSWITNFTDKRLLSEEDSRWAVIKDGGMFDQFTGATITPRAVVKAVKKAVQYFNHNKDILIIRPNACAIKEQNAISLAENKDDSSATEKIKQATKQATNATGASND</sequence>
<accession>A0A4P6P1S7</accession>
<evidence type="ECO:0000256" key="4">
    <source>
        <dbReference type="ARBA" id="ARBA00022643"/>
    </source>
</evidence>
<reference evidence="9 10" key="1">
    <citation type="submission" date="2018-12" db="EMBL/GenBank/DDBJ databases">
        <title>Complete genome of Litorilituus sediminis.</title>
        <authorList>
            <person name="Liu A."/>
            <person name="Rong J."/>
        </authorList>
    </citation>
    <scope>NUCLEOTIDE SEQUENCE [LARGE SCALE GENOMIC DNA]</scope>
    <source>
        <strain evidence="9 10">JCM 17549</strain>
    </source>
</reference>
<organism evidence="9 10">
    <name type="scientific">Litorilituus sediminis</name>
    <dbReference type="NCBI Taxonomy" id="718192"/>
    <lineage>
        <taxon>Bacteria</taxon>
        <taxon>Pseudomonadati</taxon>
        <taxon>Pseudomonadota</taxon>
        <taxon>Gammaproteobacteria</taxon>
        <taxon>Alteromonadales</taxon>
        <taxon>Colwelliaceae</taxon>
        <taxon>Litorilituus</taxon>
    </lineage>
</organism>
<dbReference type="GO" id="GO:0005886">
    <property type="term" value="C:plasma membrane"/>
    <property type="evidence" value="ECO:0007669"/>
    <property type="project" value="UniProtKB-SubCell"/>
</dbReference>
<evidence type="ECO:0000313" key="9">
    <source>
        <dbReference type="EMBL" id="QBG34964.1"/>
    </source>
</evidence>
<comment type="subcellular location">
    <subcellularLocation>
        <location evidence="6">Cell inner membrane</location>
        <topology evidence="6">Single-pass membrane protein</topology>
    </subcellularLocation>
</comment>
<dbReference type="NCBIfam" id="TIGR01947">
    <property type="entry name" value="rnfG"/>
    <property type="match status" value="1"/>
</dbReference>
<keyword evidence="3 6" id="KW-0285">Flavoprotein</keyword>
<dbReference type="RefSeq" id="WP_130599674.1">
    <property type="nucleotide sequence ID" value="NZ_CP034759.1"/>
</dbReference>
<name>A0A4P6P1S7_9GAMM</name>
<feature type="compositionally biased region" description="Polar residues" evidence="7">
    <location>
        <begin position="251"/>
        <end position="264"/>
    </location>
</feature>
<dbReference type="Pfam" id="PF04205">
    <property type="entry name" value="FMN_bind"/>
    <property type="match status" value="1"/>
</dbReference>
<dbReference type="PANTHER" id="PTHR36118">
    <property type="entry name" value="ION-TRANSLOCATING OXIDOREDUCTASE COMPLEX SUBUNIT G"/>
    <property type="match status" value="1"/>
</dbReference>
<comment type="subunit">
    <text evidence="6">The complex is composed of six subunits: RnfA, RnfB, RnfC, RnfD, RnfE and RnfG.</text>
</comment>
<dbReference type="EMBL" id="CP034759">
    <property type="protein sequence ID" value="QBG34964.1"/>
    <property type="molecule type" value="Genomic_DNA"/>
</dbReference>
<evidence type="ECO:0000256" key="6">
    <source>
        <dbReference type="HAMAP-Rule" id="MF_00479"/>
    </source>
</evidence>
<keyword evidence="6" id="KW-1278">Translocase</keyword>
<dbReference type="GO" id="GO:0022900">
    <property type="term" value="P:electron transport chain"/>
    <property type="evidence" value="ECO:0007669"/>
    <property type="project" value="UniProtKB-UniRule"/>
</dbReference>
<dbReference type="GO" id="GO:0010181">
    <property type="term" value="F:FMN binding"/>
    <property type="evidence" value="ECO:0007669"/>
    <property type="project" value="InterPro"/>
</dbReference>